<dbReference type="GO" id="GO:0012505">
    <property type="term" value="C:endomembrane system"/>
    <property type="evidence" value="ECO:0007669"/>
    <property type="project" value="TreeGrafter"/>
</dbReference>
<reference evidence="3" key="1">
    <citation type="submission" date="2019-03" db="EMBL/GenBank/DDBJ databases">
        <authorList>
            <person name="Mank J."/>
            <person name="Almeida P."/>
        </authorList>
    </citation>
    <scope>NUCLEOTIDE SEQUENCE</scope>
    <source>
        <strain evidence="3">78183</strain>
    </source>
</reference>
<dbReference type="PANTHER" id="PTHR14894">
    <property type="entry name" value="CDK5 REGULATORY SUBUNIT-ASSOCIATED PROTEIN 3"/>
    <property type="match status" value="1"/>
</dbReference>
<accession>A0A6N2KDX0</accession>
<dbReference type="AlphaFoldDB" id="A0A6N2KDX0"/>
<evidence type="ECO:0000313" key="3">
    <source>
        <dbReference type="EMBL" id="VFU21508.1"/>
    </source>
</evidence>
<comment type="similarity">
    <text evidence="1">Belongs to the CDK5RAP3 family.</text>
</comment>
<feature type="coiled-coil region" evidence="2">
    <location>
        <begin position="132"/>
        <end position="159"/>
    </location>
</feature>
<dbReference type="PANTHER" id="PTHR14894:SF0">
    <property type="entry name" value="CDK5 REGULATORY SUBUNIT-ASSOCIATED PROTEIN 3"/>
    <property type="match status" value="1"/>
</dbReference>
<name>A0A6N2KDX0_SALVM</name>
<dbReference type="GO" id="GO:0007346">
    <property type="term" value="P:regulation of mitotic cell cycle"/>
    <property type="evidence" value="ECO:0007669"/>
    <property type="project" value="TreeGrafter"/>
</dbReference>
<keyword evidence="2" id="KW-0175">Coiled coil</keyword>
<sequence length="573" mass="64334">MQNPDDIRNLPIDITFSRLGEWLVDRKRIPADWRKQIVSIRARISKEFASLPKEIDPYFQTLDPEGIGYLEAKKIYEILMKSNPESRNIFGRLSGSAVMEGAWEAVVRSFEKDYIYLGEAAQIIIQNVNYEIPYQKKQMQKIQQQLAELERKETDIKRSAALSATKYVEACQELGLQGNNVRVELLETAKSLPSTFSKILEVINSDTMSQAIEYYSNFVKDVHTEKDEPLRIVLLNLKDIRENPPSLNVCADPMILNSSNIQLDLDESNHVIGDMDVAADNIDWDISVDGADIDWDIGTVEETDDGGNGLGPYEIVNASDISQNSSLNEAVESSEIPLRKEDENVHAEISVSEICWDISVETPHVDATNDTNSVNMGLENQTYSLETITHTPAMKAGRSQLLDTEYRKKILDDLYEIKAFLSQRLAELRNEETMSLQHQVQSVAPLVLQQYAPDAIDTMSSDVSLAISLLTNGKTRDLIMLLNSKRYLDRLVSALEAKKHHELKLKEGLKDVAAKRMELHNSSSSSWPKQEAALAKTRELKKLCESTLSSMFDGRPVNIIGEINAILSSGIGA</sequence>
<dbReference type="Pfam" id="PF05600">
    <property type="entry name" value="CDK5RAP3"/>
    <property type="match status" value="1"/>
</dbReference>
<evidence type="ECO:0000256" key="1">
    <source>
        <dbReference type="ARBA" id="ARBA00007478"/>
    </source>
</evidence>
<organism evidence="3">
    <name type="scientific">Salix viminalis</name>
    <name type="common">Common osier</name>
    <name type="synonym">Basket willow</name>
    <dbReference type="NCBI Taxonomy" id="40686"/>
    <lineage>
        <taxon>Eukaryota</taxon>
        <taxon>Viridiplantae</taxon>
        <taxon>Streptophyta</taxon>
        <taxon>Embryophyta</taxon>
        <taxon>Tracheophyta</taxon>
        <taxon>Spermatophyta</taxon>
        <taxon>Magnoliopsida</taxon>
        <taxon>eudicotyledons</taxon>
        <taxon>Gunneridae</taxon>
        <taxon>Pentapetalae</taxon>
        <taxon>rosids</taxon>
        <taxon>fabids</taxon>
        <taxon>Malpighiales</taxon>
        <taxon>Salicaceae</taxon>
        <taxon>Saliceae</taxon>
        <taxon>Salix</taxon>
    </lineage>
</organism>
<proteinExistence type="inferred from homology"/>
<dbReference type="EMBL" id="CAADRP010000002">
    <property type="protein sequence ID" value="VFU21508.1"/>
    <property type="molecule type" value="Genomic_DNA"/>
</dbReference>
<evidence type="ECO:0008006" key="4">
    <source>
        <dbReference type="Google" id="ProtNLM"/>
    </source>
</evidence>
<evidence type="ECO:0000256" key="2">
    <source>
        <dbReference type="SAM" id="Coils"/>
    </source>
</evidence>
<gene>
    <name evidence="3" type="ORF">SVIM_LOCUS14007</name>
</gene>
<dbReference type="InterPro" id="IPR008491">
    <property type="entry name" value="CDK5RAP3"/>
</dbReference>
<protein>
    <recommendedName>
        <fullName evidence="4">CDK5RAP3-like protein</fullName>
    </recommendedName>
</protein>